<reference evidence="2" key="1">
    <citation type="submission" date="2019-02" db="EMBL/GenBank/DDBJ databases">
        <authorList>
            <person name="Gruber-Vodicka R. H."/>
            <person name="Seah K. B. B."/>
        </authorList>
    </citation>
    <scope>NUCLEOTIDE SEQUENCE</scope>
    <source>
        <strain evidence="2">BECK_M7</strain>
    </source>
</reference>
<keyword evidence="2" id="KW-0540">Nuclease</keyword>
<keyword evidence="2" id="KW-0378">Hydrolase</keyword>
<evidence type="ECO:0000259" key="1">
    <source>
        <dbReference type="Pfam" id="PF14279"/>
    </source>
</evidence>
<sequence>MMKRVCIYCNKEKPKDEFSLEHIFPDALGGALCSDVFKTRRVCRQCNSISGLFVDGALIKNFFIQNDLAESALNYIDLEKPASLPLRYMGPVDNLTIGDDLSCDSWFGPHGGLIYHRRKKADTKYDTIAGGNPIDNKKFRGEIYIFAQNEDMYWNKVLLLSAYIYFKHARRISGNFPESSVTFDNNGERPYFDEPTENEKAFLEEIKNIQGKKHEGKFAVQIGFEQRFLCKLRWLLGPIYLGSNSLHRNTRQILETHSGKKMSTEGKYMVSIFPTSSTVLVLNIL</sequence>
<organism evidence="2">
    <name type="scientific">Candidatus Kentrum sp. LFY</name>
    <dbReference type="NCBI Taxonomy" id="2126342"/>
    <lineage>
        <taxon>Bacteria</taxon>
        <taxon>Pseudomonadati</taxon>
        <taxon>Pseudomonadota</taxon>
        <taxon>Gammaproteobacteria</taxon>
        <taxon>Candidatus Kentrum</taxon>
    </lineage>
</organism>
<name>A0A450U7E5_9GAMM</name>
<gene>
    <name evidence="2" type="ORF">BECKLFY1418B_GA0070995_100761</name>
</gene>
<protein>
    <submittedName>
        <fullName evidence="2">HNH endonuclease</fullName>
    </submittedName>
</protein>
<dbReference type="Gene3D" id="1.10.30.50">
    <property type="match status" value="1"/>
</dbReference>
<keyword evidence="2" id="KW-0255">Endonuclease</keyword>
<accession>A0A450U7E5</accession>
<dbReference type="EMBL" id="CAADFF010000007">
    <property type="protein sequence ID" value="VFJ87671.1"/>
    <property type="molecule type" value="Genomic_DNA"/>
</dbReference>
<dbReference type="Pfam" id="PF14279">
    <property type="entry name" value="HNH_5"/>
    <property type="match status" value="1"/>
</dbReference>
<dbReference type="InterPro" id="IPR029471">
    <property type="entry name" value="HNH_5"/>
</dbReference>
<dbReference type="AlphaFoldDB" id="A0A450U7E5"/>
<proteinExistence type="predicted"/>
<feature type="domain" description="HNH endonuclease 5" evidence="1">
    <location>
        <begin position="6"/>
        <end position="62"/>
    </location>
</feature>
<dbReference type="GO" id="GO:0004519">
    <property type="term" value="F:endonuclease activity"/>
    <property type="evidence" value="ECO:0007669"/>
    <property type="project" value="UniProtKB-KW"/>
</dbReference>
<evidence type="ECO:0000313" key="2">
    <source>
        <dbReference type="EMBL" id="VFJ87671.1"/>
    </source>
</evidence>